<keyword evidence="2" id="KW-1185">Reference proteome</keyword>
<sequence length="146" mass="16759">MQKFPQLKHLSISPKSSRCSEITTQKLANCTIDTFKKNNKFSNIKPLNVKDINTIVAPTMEQAFKIIDEVFEYDPKQLKQIFYKFVVNVDIDIDLLECSNLIRKSIQSARISSHRLEELLIQTTALSNTINLLCSKQIVMIQALIE</sequence>
<reference evidence="1 2" key="1">
    <citation type="submission" date="2024-07" db="EMBL/GenBank/DDBJ databases">
        <authorList>
            <person name="Akdeniz Z."/>
        </authorList>
    </citation>
    <scope>NUCLEOTIDE SEQUENCE [LARGE SCALE GENOMIC DNA]</scope>
</reference>
<accession>A0ABP1HVZ6</accession>
<dbReference type="Proteomes" id="UP001642409">
    <property type="component" value="Unassembled WGS sequence"/>
</dbReference>
<evidence type="ECO:0000313" key="1">
    <source>
        <dbReference type="EMBL" id="CAL6003418.1"/>
    </source>
</evidence>
<gene>
    <name evidence="1" type="ORF">HINF_LOCUS18392</name>
</gene>
<dbReference type="EMBL" id="CAXDID020000047">
    <property type="protein sequence ID" value="CAL6003418.1"/>
    <property type="molecule type" value="Genomic_DNA"/>
</dbReference>
<organism evidence="1 2">
    <name type="scientific">Hexamita inflata</name>
    <dbReference type="NCBI Taxonomy" id="28002"/>
    <lineage>
        <taxon>Eukaryota</taxon>
        <taxon>Metamonada</taxon>
        <taxon>Diplomonadida</taxon>
        <taxon>Hexamitidae</taxon>
        <taxon>Hexamitinae</taxon>
        <taxon>Hexamita</taxon>
    </lineage>
</organism>
<evidence type="ECO:0000313" key="2">
    <source>
        <dbReference type="Proteomes" id="UP001642409"/>
    </source>
</evidence>
<name>A0ABP1HVZ6_9EUKA</name>
<protein>
    <submittedName>
        <fullName evidence="1">Hypothetical_protein</fullName>
    </submittedName>
</protein>
<comment type="caution">
    <text evidence="1">The sequence shown here is derived from an EMBL/GenBank/DDBJ whole genome shotgun (WGS) entry which is preliminary data.</text>
</comment>
<proteinExistence type="predicted"/>